<dbReference type="EMBL" id="FKIF01000007">
    <property type="protein sequence ID" value="SAI72200.1"/>
    <property type="molecule type" value="Genomic_DNA"/>
</dbReference>
<sequence length="173" mass="18801">MSLRNTLNRLVRVVIEEAERNPEFEAALNDALGAQASGKRKQPKEAPAVESAGSEAKRGKNRRPPAALDPVQVVRDGETALRASLEKLSLDQLRDIVAEYGMDPSRLVMKWVDSARVIDRIVELSTARARKGDAFRKPADDTQPRHEEQGGLAAASGDTPSNISSEGEPPLKP</sequence>
<reference evidence="2 3" key="1">
    <citation type="submission" date="2016-04" db="EMBL/GenBank/DDBJ databases">
        <authorList>
            <consortium name="Pathogen Informatics"/>
        </authorList>
    </citation>
    <scope>NUCLEOTIDE SEQUENCE [LARGE SCALE GENOMIC DNA]</scope>
    <source>
        <strain evidence="2 3">H050680373</strain>
    </source>
</reference>
<feature type="compositionally biased region" description="Basic and acidic residues" evidence="1">
    <location>
        <begin position="130"/>
        <end position="149"/>
    </location>
</feature>
<evidence type="ECO:0000313" key="2">
    <source>
        <dbReference type="EMBL" id="SAI72200.1"/>
    </source>
</evidence>
<name>A0A157SP20_9BORD</name>
<proteinExistence type="predicted"/>
<accession>A0A157SP20</accession>
<organism evidence="2 3">
    <name type="scientific">Bordetella ansorpii</name>
    <dbReference type="NCBI Taxonomy" id="288768"/>
    <lineage>
        <taxon>Bacteria</taxon>
        <taxon>Pseudomonadati</taxon>
        <taxon>Pseudomonadota</taxon>
        <taxon>Betaproteobacteria</taxon>
        <taxon>Burkholderiales</taxon>
        <taxon>Alcaligenaceae</taxon>
        <taxon>Bordetella</taxon>
    </lineage>
</organism>
<evidence type="ECO:0000313" key="3">
    <source>
        <dbReference type="Proteomes" id="UP000076848"/>
    </source>
</evidence>
<gene>
    <name evidence="2" type="ORF">SAMEA3906486_03998</name>
</gene>
<keyword evidence="3" id="KW-1185">Reference proteome</keyword>
<feature type="region of interest" description="Disordered" evidence="1">
    <location>
        <begin position="128"/>
        <end position="173"/>
    </location>
</feature>
<evidence type="ECO:0000256" key="1">
    <source>
        <dbReference type="SAM" id="MobiDB-lite"/>
    </source>
</evidence>
<dbReference type="Proteomes" id="UP000076848">
    <property type="component" value="Unassembled WGS sequence"/>
</dbReference>
<dbReference type="AlphaFoldDB" id="A0A157SP20"/>
<feature type="region of interest" description="Disordered" evidence="1">
    <location>
        <begin position="29"/>
        <end position="69"/>
    </location>
</feature>
<protein>
    <submittedName>
        <fullName evidence="2">Uncharacterized protein</fullName>
    </submittedName>
</protein>
<dbReference type="RefSeq" id="WP_066130799.1">
    <property type="nucleotide sequence ID" value="NZ_FKIF01000007.1"/>
</dbReference>